<accession>A0A081XMH1</accession>
<proteinExistence type="predicted"/>
<feature type="transmembrane region" description="Helical" evidence="1">
    <location>
        <begin position="203"/>
        <end position="226"/>
    </location>
</feature>
<keyword evidence="1" id="KW-0472">Membrane</keyword>
<feature type="transmembrane region" description="Helical" evidence="1">
    <location>
        <begin position="168"/>
        <end position="191"/>
    </location>
</feature>
<feature type="transmembrane region" description="Helical" evidence="1">
    <location>
        <begin position="43"/>
        <end position="62"/>
    </location>
</feature>
<comment type="caution">
    <text evidence="2">The sequence shown here is derived from an EMBL/GenBank/DDBJ whole genome shotgun (WGS) entry which is preliminary data.</text>
</comment>
<dbReference type="STRING" id="55952.BU52_23215"/>
<evidence type="ECO:0008006" key="4">
    <source>
        <dbReference type="Google" id="ProtNLM"/>
    </source>
</evidence>
<reference evidence="2 3" key="1">
    <citation type="submission" date="2014-02" db="EMBL/GenBank/DDBJ databases">
        <title>The genome announcement of Streptomyces toyocaensis NRRL15009.</title>
        <authorList>
            <person name="Hong H.-J."/>
            <person name="Kwun M.J."/>
        </authorList>
    </citation>
    <scope>NUCLEOTIDE SEQUENCE [LARGE SCALE GENOMIC DNA]</scope>
    <source>
        <strain evidence="2 3">NRRL 15009</strain>
    </source>
</reference>
<evidence type="ECO:0000313" key="3">
    <source>
        <dbReference type="Proteomes" id="UP000028341"/>
    </source>
</evidence>
<keyword evidence="1" id="KW-0812">Transmembrane</keyword>
<dbReference type="Proteomes" id="UP000028341">
    <property type="component" value="Unassembled WGS sequence"/>
</dbReference>
<sequence>MPREYRISSGRAVLVAGAVVVATAAALLPLWTDEDMSGPVRWTASLVVLALFAWLAAGAVRASTTADLRGIRVRGLVRVRRMSWREIQDIRVEADHGAAVQQGAPRLFTYAYGANGRRMQLKHLDDNTVDLEGELALLLTAWVELRGADWTESARVTRRIERGEARRMAVMTGLSWAMAAFFPLVVLSLLPLFGDVPEPLATLLSPGVLFGLGGPGVWVIGSVIAYRRLV</sequence>
<evidence type="ECO:0000313" key="2">
    <source>
        <dbReference type="EMBL" id="KES04744.1"/>
    </source>
</evidence>
<dbReference type="eggNOG" id="ENOG5031S2X">
    <property type="taxonomic scope" value="Bacteria"/>
</dbReference>
<keyword evidence="3" id="KW-1185">Reference proteome</keyword>
<protein>
    <recommendedName>
        <fullName evidence="4">PH domain-containing protein</fullName>
    </recommendedName>
</protein>
<keyword evidence="1" id="KW-1133">Transmembrane helix</keyword>
<gene>
    <name evidence="2" type="ORF">BU52_23215</name>
</gene>
<dbReference type="AlphaFoldDB" id="A0A081XMH1"/>
<name>A0A081XMH1_STRTO</name>
<evidence type="ECO:0000256" key="1">
    <source>
        <dbReference type="SAM" id="Phobius"/>
    </source>
</evidence>
<organism evidence="2 3">
    <name type="scientific">Streptomyces toyocaensis</name>
    <dbReference type="NCBI Taxonomy" id="55952"/>
    <lineage>
        <taxon>Bacteria</taxon>
        <taxon>Bacillati</taxon>
        <taxon>Actinomycetota</taxon>
        <taxon>Actinomycetes</taxon>
        <taxon>Kitasatosporales</taxon>
        <taxon>Streptomycetaceae</taxon>
        <taxon>Streptomyces</taxon>
    </lineage>
</organism>
<dbReference type="OrthoDB" id="4245604at2"/>
<feature type="transmembrane region" description="Helical" evidence="1">
    <location>
        <begin position="12"/>
        <end position="31"/>
    </location>
</feature>
<dbReference type="EMBL" id="JFCB01000023">
    <property type="protein sequence ID" value="KES04744.1"/>
    <property type="molecule type" value="Genomic_DNA"/>
</dbReference>